<keyword evidence="2" id="KW-1185">Reference proteome</keyword>
<evidence type="ECO:0000313" key="1">
    <source>
        <dbReference type="EMBL" id="CAK0903580.1"/>
    </source>
</evidence>
<name>A0ABN9XVY5_9DINO</name>
<accession>A0ABN9XVY5</accession>
<proteinExistence type="predicted"/>
<evidence type="ECO:0000313" key="2">
    <source>
        <dbReference type="Proteomes" id="UP001189429"/>
    </source>
</evidence>
<gene>
    <name evidence="1" type="ORF">PCOR1329_LOCUS79870</name>
</gene>
<dbReference type="Proteomes" id="UP001189429">
    <property type="component" value="Unassembled WGS sequence"/>
</dbReference>
<protein>
    <submittedName>
        <fullName evidence="1">Uncharacterized protein</fullName>
    </submittedName>
</protein>
<reference evidence="1" key="1">
    <citation type="submission" date="2023-10" db="EMBL/GenBank/DDBJ databases">
        <authorList>
            <person name="Chen Y."/>
            <person name="Shah S."/>
            <person name="Dougan E. K."/>
            <person name="Thang M."/>
            <person name="Chan C."/>
        </authorList>
    </citation>
    <scope>NUCLEOTIDE SEQUENCE [LARGE SCALE GENOMIC DNA]</scope>
</reference>
<sequence length="289" mass="31184">MVDTVKQMQRDDPTAKEQWQAFCDQFGNGVRDPAKHDISFLNSFVTQYQSGARLEYKEGAELVKFIKHGQRKSQGWKASWESYCATNPKNNGRPEHDPAKHDSQFLEGFFDFIGRMAGGGQGMAGGGKGMYGGGGMMAAPPQPPLKRGFGGMGTATGDPFRDQLVAKIKAFQRTGDAAKQTWHTFCDTSLGGMYDPSRHDAATLQMFIDANGINDIPVSPMGGMGGGGGGAGAGADHPLVVRIKSYQRTGEAQKQAWHTYCESSLGGKYDPARHDVAALETFVMTYGVP</sequence>
<comment type="caution">
    <text evidence="1">The sequence shown here is derived from an EMBL/GenBank/DDBJ whole genome shotgun (WGS) entry which is preliminary data.</text>
</comment>
<dbReference type="EMBL" id="CAUYUJ010021262">
    <property type="protein sequence ID" value="CAK0903580.1"/>
    <property type="molecule type" value="Genomic_DNA"/>
</dbReference>
<organism evidence="1 2">
    <name type="scientific">Prorocentrum cordatum</name>
    <dbReference type="NCBI Taxonomy" id="2364126"/>
    <lineage>
        <taxon>Eukaryota</taxon>
        <taxon>Sar</taxon>
        <taxon>Alveolata</taxon>
        <taxon>Dinophyceae</taxon>
        <taxon>Prorocentrales</taxon>
        <taxon>Prorocentraceae</taxon>
        <taxon>Prorocentrum</taxon>
    </lineage>
</organism>